<feature type="domain" description="GTP cyclohydrolase I" evidence="6">
    <location>
        <begin position="7"/>
        <end position="183"/>
    </location>
</feature>
<evidence type="ECO:0000313" key="7">
    <source>
        <dbReference type="EMBL" id="AVG23055.1"/>
    </source>
</evidence>
<dbReference type="InterPro" id="IPR018234">
    <property type="entry name" value="GTP_CycHdrlase_I_CS"/>
</dbReference>
<feature type="binding site" evidence="5">
    <location>
        <position position="80"/>
    </location>
    <ligand>
        <name>Zn(2+)</name>
        <dbReference type="ChEBI" id="CHEBI:29105"/>
    </ligand>
</feature>
<comment type="subunit">
    <text evidence="5">Homopolymer.</text>
</comment>
<protein>
    <recommendedName>
        <fullName evidence="5">GTP cyclohydrolase 1</fullName>
        <ecNumber evidence="5">3.5.4.16</ecNumber>
    </recommendedName>
    <alternativeName>
        <fullName evidence="5">GTP cyclohydrolase I</fullName>
        <shortName evidence="5">GTP-CH-I</shortName>
    </alternativeName>
</protein>
<dbReference type="EMBL" id="CP026923">
    <property type="protein sequence ID" value="AVG23055.1"/>
    <property type="molecule type" value="Genomic_DNA"/>
</dbReference>
<dbReference type="InterPro" id="IPR020602">
    <property type="entry name" value="GTP_CycHdrlase_I_dom"/>
</dbReference>
<organism evidence="7 8">
    <name type="scientific">Pontimonas salivibrio</name>
    <dbReference type="NCBI Taxonomy" id="1159327"/>
    <lineage>
        <taxon>Bacteria</taxon>
        <taxon>Bacillati</taxon>
        <taxon>Actinomycetota</taxon>
        <taxon>Actinomycetes</taxon>
        <taxon>Micrococcales</taxon>
        <taxon>Microbacteriaceae</taxon>
        <taxon>Pontimonas</taxon>
    </lineage>
</organism>
<keyword evidence="5" id="KW-0342">GTP-binding</keyword>
<dbReference type="HAMAP" id="MF_00223">
    <property type="entry name" value="FolE"/>
    <property type="match status" value="1"/>
</dbReference>
<name>A0A2L2BN11_9MICO</name>
<comment type="catalytic activity">
    <reaction evidence="1 5">
        <text>GTP + H2O = 7,8-dihydroneopterin 3'-triphosphate + formate + H(+)</text>
        <dbReference type="Rhea" id="RHEA:17473"/>
        <dbReference type="ChEBI" id="CHEBI:15377"/>
        <dbReference type="ChEBI" id="CHEBI:15378"/>
        <dbReference type="ChEBI" id="CHEBI:15740"/>
        <dbReference type="ChEBI" id="CHEBI:37565"/>
        <dbReference type="ChEBI" id="CHEBI:58462"/>
        <dbReference type="EC" id="3.5.4.16"/>
    </reaction>
</comment>
<dbReference type="EC" id="3.5.4.16" evidence="5"/>
<evidence type="ECO:0000313" key="8">
    <source>
        <dbReference type="Proteomes" id="UP000243077"/>
    </source>
</evidence>
<dbReference type="OrthoDB" id="9801207at2"/>
<evidence type="ECO:0000256" key="3">
    <source>
        <dbReference type="ARBA" id="ARBA00022563"/>
    </source>
</evidence>
<dbReference type="NCBIfam" id="NF006826">
    <property type="entry name" value="PRK09347.1-3"/>
    <property type="match status" value="1"/>
</dbReference>
<feature type="binding site" evidence="5">
    <location>
        <position position="151"/>
    </location>
    <ligand>
        <name>Zn(2+)</name>
        <dbReference type="ChEBI" id="CHEBI:29105"/>
    </ligand>
</feature>
<evidence type="ECO:0000259" key="6">
    <source>
        <dbReference type="Pfam" id="PF01227"/>
    </source>
</evidence>
<dbReference type="InterPro" id="IPR043133">
    <property type="entry name" value="GTP-CH-I_C/QueF"/>
</dbReference>
<feature type="binding site" evidence="5">
    <location>
        <position position="83"/>
    </location>
    <ligand>
        <name>Zn(2+)</name>
        <dbReference type="ChEBI" id="CHEBI:29105"/>
    </ligand>
</feature>
<keyword evidence="5" id="KW-0547">Nucleotide-binding</keyword>
<comment type="pathway">
    <text evidence="2 5">Cofactor biosynthesis; 7,8-dihydroneopterin triphosphate biosynthesis; 7,8-dihydroneopterin triphosphate from GTP: step 1/1.</text>
</comment>
<comment type="similarity">
    <text evidence="5">Belongs to the GTP cyclohydrolase I family.</text>
</comment>
<evidence type="ECO:0000256" key="4">
    <source>
        <dbReference type="ARBA" id="ARBA00022801"/>
    </source>
</evidence>
<dbReference type="InterPro" id="IPR001474">
    <property type="entry name" value="GTP_CycHdrlase_I"/>
</dbReference>
<dbReference type="KEGG" id="psai:C3B54_1145"/>
<dbReference type="GO" id="GO:0046654">
    <property type="term" value="P:tetrahydrofolate biosynthetic process"/>
    <property type="evidence" value="ECO:0007669"/>
    <property type="project" value="UniProtKB-UniRule"/>
</dbReference>
<dbReference type="SUPFAM" id="SSF55620">
    <property type="entry name" value="Tetrahydrobiopterin biosynthesis enzymes-like"/>
    <property type="match status" value="1"/>
</dbReference>
<evidence type="ECO:0000256" key="2">
    <source>
        <dbReference type="ARBA" id="ARBA00005080"/>
    </source>
</evidence>
<dbReference type="Gene3D" id="3.30.1130.10">
    <property type="match status" value="1"/>
</dbReference>
<dbReference type="Pfam" id="PF01227">
    <property type="entry name" value="GTP_cyclohydroI"/>
    <property type="match status" value="1"/>
</dbReference>
<dbReference type="GO" id="GO:0005525">
    <property type="term" value="F:GTP binding"/>
    <property type="evidence" value="ECO:0007669"/>
    <property type="project" value="UniProtKB-KW"/>
</dbReference>
<evidence type="ECO:0000256" key="1">
    <source>
        <dbReference type="ARBA" id="ARBA00001052"/>
    </source>
</evidence>
<dbReference type="GO" id="GO:0008270">
    <property type="term" value="F:zinc ion binding"/>
    <property type="evidence" value="ECO:0007669"/>
    <property type="project" value="UniProtKB-UniRule"/>
</dbReference>
<keyword evidence="5" id="KW-0479">Metal-binding</keyword>
<dbReference type="RefSeq" id="WP_104914162.1">
    <property type="nucleotide sequence ID" value="NZ_CP026923.1"/>
</dbReference>
<dbReference type="Gene3D" id="1.10.286.10">
    <property type="match status" value="1"/>
</dbReference>
<evidence type="ECO:0000256" key="5">
    <source>
        <dbReference type="HAMAP-Rule" id="MF_00223"/>
    </source>
</evidence>
<dbReference type="PROSITE" id="PS00859">
    <property type="entry name" value="GTP_CYCLOHYDROL_1_1"/>
    <property type="match status" value="1"/>
</dbReference>
<keyword evidence="5" id="KW-0862">Zinc</keyword>
<dbReference type="GO" id="GO:0006730">
    <property type="term" value="P:one-carbon metabolic process"/>
    <property type="evidence" value="ECO:0007669"/>
    <property type="project" value="UniProtKB-UniRule"/>
</dbReference>
<dbReference type="PANTHER" id="PTHR11109">
    <property type="entry name" value="GTP CYCLOHYDROLASE I"/>
    <property type="match status" value="1"/>
</dbReference>
<accession>A0A2L2BN11</accession>
<reference evidence="7 8" key="1">
    <citation type="submission" date="2018-02" db="EMBL/GenBank/DDBJ databases">
        <title>Complete genome of the streamlined marine actinobacterium Pontimonas salivibrio CL-TW6 adapted to coastal planktonic lifestype.</title>
        <authorList>
            <person name="Cho B.C."/>
            <person name="Hardies S.C."/>
            <person name="Jang G.I."/>
            <person name="Hwang C.Y."/>
        </authorList>
    </citation>
    <scope>NUCLEOTIDE SEQUENCE [LARGE SCALE GENOMIC DNA]</scope>
    <source>
        <strain evidence="7 8">CL-TW6</strain>
    </source>
</reference>
<dbReference type="GO" id="GO:0005737">
    <property type="term" value="C:cytoplasm"/>
    <property type="evidence" value="ECO:0007669"/>
    <property type="project" value="TreeGrafter"/>
</dbReference>
<keyword evidence="3 5" id="KW-0554">One-carbon metabolism</keyword>
<keyword evidence="4 5" id="KW-0378">Hydrolase</keyword>
<dbReference type="GO" id="GO:0003934">
    <property type="term" value="F:GTP cyclohydrolase I activity"/>
    <property type="evidence" value="ECO:0007669"/>
    <property type="project" value="UniProtKB-UniRule"/>
</dbReference>
<dbReference type="GO" id="GO:0006729">
    <property type="term" value="P:tetrahydrobiopterin biosynthetic process"/>
    <property type="evidence" value="ECO:0007669"/>
    <property type="project" value="TreeGrafter"/>
</dbReference>
<gene>
    <name evidence="5" type="primary">folE</name>
    <name evidence="7" type="ORF">C3B54_1145</name>
</gene>
<keyword evidence="8" id="KW-1185">Reference proteome</keyword>
<dbReference type="InterPro" id="IPR043134">
    <property type="entry name" value="GTP-CH-I_N"/>
</dbReference>
<dbReference type="PANTHER" id="PTHR11109:SF7">
    <property type="entry name" value="GTP CYCLOHYDROLASE 1"/>
    <property type="match status" value="1"/>
</dbReference>
<proteinExistence type="inferred from homology"/>
<dbReference type="UniPathway" id="UPA00848">
    <property type="reaction ID" value="UER00151"/>
</dbReference>
<sequence length="203" mass="21520">MDDQRLQDAVTELLEALGENPERDGLQGTPGRVSKLFQELYRGVGIDPVTVLEEARPLAEAEDQFGDFVALRGIAFSSICEHHLLPFRGTADVGYQPADKLVGLGILADVVEIAASRPQMQERLGDMVADALVRSGVAAGSVVVLRGEHGCVQHRGPKLSESETVTVATAGSFRDPAARREALLSMGSAPLADADPTLPHGSN</sequence>
<dbReference type="Proteomes" id="UP000243077">
    <property type="component" value="Chromosome"/>
</dbReference>
<dbReference type="AlphaFoldDB" id="A0A2L2BN11"/>